<keyword evidence="1" id="KW-0812">Transmembrane</keyword>
<keyword evidence="1" id="KW-1133">Transmembrane helix</keyword>
<dbReference type="PANTHER" id="PTHR22911">
    <property type="entry name" value="ACYL-MALONYL CONDENSING ENZYME-RELATED"/>
    <property type="match status" value="1"/>
</dbReference>
<name>A0A965LLE5_9PROT</name>
<feature type="transmembrane region" description="Helical" evidence="1">
    <location>
        <begin position="24"/>
        <end position="46"/>
    </location>
</feature>
<feature type="transmembrane region" description="Helical" evidence="1">
    <location>
        <begin position="81"/>
        <end position="101"/>
    </location>
</feature>
<proteinExistence type="predicted"/>
<feature type="domain" description="EamA" evidence="2">
    <location>
        <begin position="163"/>
        <end position="296"/>
    </location>
</feature>
<protein>
    <submittedName>
        <fullName evidence="3">DMT family transporter</fullName>
    </submittedName>
</protein>
<dbReference type="InterPro" id="IPR000620">
    <property type="entry name" value="EamA_dom"/>
</dbReference>
<dbReference type="GO" id="GO:0016020">
    <property type="term" value="C:membrane"/>
    <property type="evidence" value="ECO:0007669"/>
    <property type="project" value="InterPro"/>
</dbReference>
<dbReference type="AlphaFoldDB" id="A0A965LLE5"/>
<reference evidence="3" key="1">
    <citation type="submission" date="2018-10" db="EMBL/GenBank/DDBJ databases">
        <title>Iterative Subtractive Binning of Freshwater Chronoseries Metagenomes Recovers Nearly Complete Genomes from over Four Hundred Novel Species.</title>
        <authorList>
            <person name="Rodriguez-R L.M."/>
            <person name="Tsementzi D."/>
            <person name="Luo C."/>
            <person name="Konstantinidis K.T."/>
        </authorList>
    </citation>
    <scope>NUCLEOTIDE SEQUENCE</scope>
    <source>
        <strain evidence="3">WB5_2A_028</strain>
    </source>
</reference>
<dbReference type="SUPFAM" id="SSF103481">
    <property type="entry name" value="Multidrug resistance efflux transporter EmrE"/>
    <property type="match status" value="2"/>
</dbReference>
<gene>
    <name evidence="3" type="ORF">EBT44_03845</name>
</gene>
<dbReference type="InterPro" id="IPR037185">
    <property type="entry name" value="EmrE-like"/>
</dbReference>
<accession>A0A965LLE5</accession>
<feature type="transmembrane region" description="Helical" evidence="1">
    <location>
        <begin position="280"/>
        <end position="297"/>
    </location>
</feature>
<evidence type="ECO:0000313" key="3">
    <source>
        <dbReference type="EMBL" id="NBR93957.1"/>
    </source>
</evidence>
<dbReference type="Proteomes" id="UP000740727">
    <property type="component" value="Unassembled WGS sequence"/>
</dbReference>
<evidence type="ECO:0000256" key="1">
    <source>
        <dbReference type="SAM" id="Phobius"/>
    </source>
</evidence>
<feature type="transmembrane region" description="Helical" evidence="1">
    <location>
        <begin position="163"/>
        <end position="181"/>
    </location>
</feature>
<feature type="transmembrane region" description="Helical" evidence="1">
    <location>
        <begin position="193"/>
        <end position="213"/>
    </location>
</feature>
<sequence length="311" mass="33211">MRSESHAVHGGKKPHRLPIGGRDLTRLAIGIIGIGTSGPLIALGAMAVPVAIFWRNLGGSLITLPFALAKGEWRTLSKKSWGWSILAGVFLALHFICFFYSMRLTSVASGTALTATQPIFVALWLRYKGRVVDYRVWLGMAISMVGVLIVTGVDWTLSARSLAGDLIALLGGALAGAYVTAGSHVQKVVSTTTYTTICYLICALTCLIVVIPSKAPLLGYPKFEWLLILGLIVGAQLLGHTLFNQVLVRVNPAVVSLIVFFEVPVGALLAFWWIGQVPPVGIIPGIALLIFGSGLVASRTSQLQGEPVREN</sequence>
<feature type="transmembrane region" description="Helical" evidence="1">
    <location>
        <begin position="255"/>
        <end position="274"/>
    </location>
</feature>
<feature type="transmembrane region" description="Helical" evidence="1">
    <location>
        <begin position="225"/>
        <end position="243"/>
    </location>
</feature>
<dbReference type="PANTHER" id="PTHR22911:SF76">
    <property type="entry name" value="EAMA DOMAIN-CONTAINING PROTEIN"/>
    <property type="match status" value="1"/>
</dbReference>
<evidence type="ECO:0000259" key="2">
    <source>
        <dbReference type="Pfam" id="PF00892"/>
    </source>
</evidence>
<feature type="transmembrane region" description="Helical" evidence="1">
    <location>
        <begin position="137"/>
        <end position="157"/>
    </location>
</feature>
<comment type="caution">
    <text evidence="3">The sequence shown here is derived from an EMBL/GenBank/DDBJ whole genome shotgun (WGS) entry which is preliminary data.</text>
</comment>
<dbReference type="EMBL" id="RFXN01000039">
    <property type="protein sequence ID" value="NBR93957.1"/>
    <property type="molecule type" value="Genomic_DNA"/>
</dbReference>
<organism evidence="3 4">
    <name type="scientific">Candidatus Fonsibacter lacus</name>
    <dbReference type="NCBI Taxonomy" id="2576439"/>
    <lineage>
        <taxon>Bacteria</taxon>
        <taxon>Pseudomonadati</taxon>
        <taxon>Pseudomonadota</taxon>
        <taxon>Alphaproteobacteria</taxon>
        <taxon>Candidatus Pelagibacterales</taxon>
        <taxon>Candidatus Pelagibacterales incertae sedis</taxon>
        <taxon>Candidatus Fonsibacter</taxon>
    </lineage>
</organism>
<dbReference type="Pfam" id="PF00892">
    <property type="entry name" value="EamA"/>
    <property type="match status" value="2"/>
</dbReference>
<keyword evidence="1" id="KW-0472">Membrane</keyword>
<evidence type="ECO:0000313" key="4">
    <source>
        <dbReference type="Proteomes" id="UP000740727"/>
    </source>
</evidence>
<feature type="domain" description="EamA" evidence="2">
    <location>
        <begin position="41"/>
        <end position="151"/>
    </location>
</feature>